<dbReference type="InterPro" id="IPR029063">
    <property type="entry name" value="SAM-dependent_MTases_sf"/>
</dbReference>
<evidence type="ECO:0000259" key="1">
    <source>
        <dbReference type="Pfam" id="PF08241"/>
    </source>
</evidence>
<gene>
    <name evidence="2" type="ORF">PGLA_19710</name>
</gene>
<proteinExistence type="predicted"/>
<reference evidence="2 3" key="1">
    <citation type="submission" date="2016-03" db="EMBL/GenBank/DDBJ databases">
        <title>Draft genome sequence of Paenibacillus glacialis DSM 22343.</title>
        <authorList>
            <person name="Shin S.-K."/>
            <person name="Yi H."/>
        </authorList>
    </citation>
    <scope>NUCLEOTIDE SEQUENCE [LARGE SCALE GENOMIC DNA]</scope>
    <source>
        <strain evidence="2 3">DSM 22343</strain>
    </source>
</reference>
<keyword evidence="3" id="KW-1185">Reference proteome</keyword>
<dbReference type="PANTHER" id="PTHR43861:SF1">
    <property type="entry name" value="TRANS-ACONITATE 2-METHYLTRANSFERASE"/>
    <property type="match status" value="1"/>
</dbReference>
<dbReference type="EMBL" id="LVJH01000048">
    <property type="protein sequence ID" value="OAB38464.1"/>
    <property type="molecule type" value="Genomic_DNA"/>
</dbReference>
<dbReference type="STRING" id="494026.PGLA_19710"/>
<dbReference type="AlphaFoldDB" id="A0A168HRT7"/>
<comment type="caution">
    <text evidence="2">The sequence shown here is derived from an EMBL/GenBank/DDBJ whole genome shotgun (WGS) entry which is preliminary data.</text>
</comment>
<feature type="domain" description="Methyltransferase type 11" evidence="1">
    <location>
        <begin position="49"/>
        <end position="140"/>
    </location>
</feature>
<dbReference type="Proteomes" id="UP000076967">
    <property type="component" value="Unassembled WGS sequence"/>
</dbReference>
<dbReference type="Gene3D" id="3.40.50.150">
    <property type="entry name" value="Vaccinia Virus protein VP39"/>
    <property type="match status" value="1"/>
</dbReference>
<dbReference type="InterPro" id="IPR013216">
    <property type="entry name" value="Methyltransf_11"/>
</dbReference>
<organism evidence="2 3">
    <name type="scientific">Paenibacillus glacialis</name>
    <dbReference type="NCBI Taxonomy" id="494026"/>
    <lineage>
        <taxon>Bacteria</taxon>
        <taxon>Bacillati</taxon>
        <taxon>Bacillota</taxon>
        <taxon>Bacilli</taxon>
        <taxon>Bacillales</taxon>
        <taxon>Paenibacillaceae</taxon>
        <taxon>Paenibacillus</taxon>
    </lineage>
</organism>
<evidence type="ECO:0000313" key="2">
    <source>
        <dbReference type="EMBL" id="OAB38464.1"/>
    </source>
</evidence>
<accession>A0A168HRT7</accession>
<dbReference type="GO" id="GO:0008757">
    <property type="term" value="F:S-adenosylmethionine-dependent methyltransferase activity"/>
    <property type="evidence" value="ECO:0007669"/>
    <property type="project" value="InterPro"/>
</dbReference>
<sequence>MDVEIKNTLIESYNANAELRDKFEIQSWKLNELNRFISHFSNIVGLKLLDIGAGSGQHSQYLKSNGFDVLSIDMSPEMIKSCLNRGLKAQVMDFYSLKFEEASFDAIWSMNALLHVPKRRLDIVLNNIKTVLKPGGFFYLGLYGGYDSEGVWEEDPYKPNRFFSFYKNEDIEVKVKEYFDVMNFEVVPMVGVNTDFQSFVLRKR</sequence>
<dbReference type="PANTHER" id="PTHR43861">
    <property type="entry name" value="TRANS-ACONITATE 2-METHYLTRANSFERASE-RELATED"/>
    <property type="match status" value="1"/>
</dbReference>
<dbReference type="CDD" id="cd02440">
    <property type="entry name" value="AdoMet_MTases"/>
    <property type="match status" value="1"/>
</dbReference>
<evidence type="ECO:0000313" key="3">
    <source>
        <dbReference type="Proteomes" id="UP000076967"/>
    </source>
</evidence>
<name>A0A168HRT7_9BACL</name>
<protein>
    <recommendedName>
        <fullName evidence="1">Methyltransferase type 11 domain-containing protein</fullName>
    </recommendedName>
</protein>
<dbReference type="Pfam" id="PF08241">
    <property type="entry name" value="Methyltransf_11"/>
    <property type="match status" value="1"/>
</dbReference>
<dbReference type="SUPFAM" id="SSF53335">
    <property type="entry name" value="S-adenosyl-L-methionine-dependent methyltransferases"/>
    <property type="match status" value="1"/>
</dbReference>